<keyword evidence="10" id="KW-1185">Reference proteome</keyword>
<evidence type="ECO:0000256" key="5">
    <source>
        <dbReference type="ARBA" id="ARBA00023136"/>
    </source>
</evidence>
<keyword evidence="4 7" id="KW-1133">Transmembrane helix</keyword>
<evidence type="ECO:0000313" key="10">
    <source>
        <dbReference type="Proteomes" id="UP000431922"/>
    </source>
</evidence>
<organism evidence="9 10">
    <name type="scientific">Allopontixanthobacter sediminis</name>
    <dbReference type="NCBI Taxonomy" id="1689985"/>
    <lineage>
        <taxon>Bacteria</taxon>
        <taxon>Pseudomonadati</taxon>
        <taxon>Pseudomonadota</taxon>
        <taxon>Alphaproteobacteria</taxon>
        <taxon>Sphingomonadales</taxon>
        <taxon>Erythrobacteraceae</taxon>
        <taxon>Allopontixanthobacter</taxon>
    </lineage>
</organism>
<dbReference type="GO" id="GO:0005886">
    <property type="term" value="C:plasma membrane"/>
    <property type="evidence" value="ECO:0007669"/>
    <property type="project" value="UniProtKB-SubCell"/>
</dbReference>
<sequence length="506" mass="54364">MNEVFEELRGAAHSVWHRKWVALAIAWGVCILGWLVVAMIPNSYESEARIYVQLDDVFSEQIGIKGDGERDINRVRQTLSSSVNLEKVIRSTKLGEGITSPRAMENAIATLTKNVTVKSEENNLFELTAKVGHSDLSDAENAALAQDVIQKLIDIFREENIAGDRGDVAETIVFLDQQLEARKRDLEAAEQQRLAFEAQNPELIGGSDALSAKLQNLRSETRGVDADLAAAQSALAAINGQLAGTPRTLSGPGEAGGARGALGQVQSQLASAQARGLTDSHPDIIALKRQIALLERQAAREGPNSGGTPNPAYSSMVSIRAEREANVQSLVARKAALQSELSALTANQASEPAAAAEANRISRDYEVLRKSYDELLKDREQLKLRGDAANERSSFRFEVIDPPTTPRVPAAPNRPLLLIGVLFAGIAAGIGGAFVIGHLRSTFATTAKLQRALGLPVLGAISTSLTDAARDLQRRRMRKFSAGFAALGGLTIILIVVEFIQRGMVA</sequence>
<evidence type="ECO:0000256" key="6">
    <source>
        <dbReference type="SAM" id="Coils"/>
    </source>
</evidence>
<dbReference type="Proteomes" id="UP000431922">
    <property type="component" value="Unassembled WGS sequence"/>
</dbReference>
<keyword evidence="2" id="KW-1003">Cell membrane</keyword>
<keyword evidence="3 7" id="KW-0812">Transmembrane</keyword>
<evidence type="ECO:0000256" key="3">
    <source>
        <dbReference type="ARBA" id="ARBA00022692"/>
    </source>
</evidence>
<protein>
    <submittedName>
        <fullName evidence="9">Chain-length determining protein</fullName>
    </submittedName>
</protein>
<dbReference type="OrthoDB" id="9795292at2"/>
<feature type="coiled-coil region" evidence="6">
    <location>
        <begin position="320"/>
        <end position="392"/>
    </location>
</feature>
<dbReference type="PANTHER" id="PTHR32309">
    <property type="entry name" value="TYROSINE-PROTEIN KINASE"/>
    <property type="match status" value="1"/>
</dbReference>
<dbReference type="PANTHER" id="PTHR32309:SF31">
    <property type="entry name" value="CAPSULAR EXOPOLYSACCHARIDE FAMILY"/>
    <property type="match status" value="1"/>
</dbReference>
<reference evidence="9 10" key="1">
    <citation type="submission" date="2019-12" db="EMBL/GenBank/DDBJ databases">
        <title>Genomic-based taxomic classification of the family Erythrobacteraceae.</title>
        <authorList>
            <person name="Xu L."/>
        </authorList>
    </citation>
    <scope>NUCLEOTIDE SEQUENCE [LARGE SCALE GENOMIC DNA]</scope>
    <source>
        <strain evidence="9 10">KCTC 42453</strain>
    </source>
</reference>
<dbReference type="NCBIfam" id="TIGR03007">
    <property type="entry name" value="pepcterm_ChnLen"/>
    <property type="match status" value="1"/>
</dbReference>
<keyword evidence="5 7" id="KW-0472">Membrane</keyword>
<proteinExistence type="predicted"/>
<dbReference type="InterPro" id="IPR050445">
    <property type="entry name" value="Bact_polysacc_biosynth/exp"/>
</dbReference>
<evidence type="ECO:0000259" key="8">
    <source>
        <dbReference type="Pfam" id="PF02706"/>
    </source>
</evidence>
<comment type="subcellular location">
    <subcellularLocation>
        <location evidence="1">Cell membrane</location>
        <topology evidence="1">Multi-pass membrane protein</topology>
    </subcellularLocation>
</comment>
<dbReference type="InterPro" id="IPR003856">
    <property type="entry name" value="LPS_length_determ_N"/>
</dbReference>
<comment type="caution">
    <text evidence="9">The sequence shown here is derived from an EMBL/GenBank/DDBJ whole genome shotgun (WGS) entry which is preliminary data.</text>
</comment>
<feature type="transmembrane region" description="Helical" evidence="7">
    <location>
        <begin position="480"/>
        <end position="500"/>
    </location>
</feature>
<keyword evidence="6" id="KW-0175">Coiled coil</keyword>
<dbReference type="RefSeq" id="WP_160755082.1">
    <property type="nucleotide sequence ID" value="NZ_WTYL01000001.1"/>
</dbReference>
<feature type="transmembrane region" description="Helical" evidence="7">
    <location>
        <begin position="416"/>
        <end position="437"/>
    </location>
</feature>
<feature type="transmembrane region" description="Helical" evidence="7">
    <location>
        <begin position="20"/>
        <end position="40"/>
    </location>
</feature>
<evidence type="ECO:0000256" key="7">
    <source>
        <dbReference type="SAM" id="Phobius"/>
    </source>
</evidence>
<gene>
    <name evidence="9" type="ORF">GRI65_03315</name>
</gene>
<evidence type="ECO:0000313" key="9">
    <source>
        <dbReference type="EMBL" id="MXP43485.1"/>
    </source>
</evidence>
<name>A0A845AYY3_9SPHN</name>
<dbReference type="InterPro" id="IPR014345">
    <property type="entry name" value="XrtA_polysacc_chain"/>
</dbReference>
<accession>A0A845AYY3</accession>
<feature type="coiled-coil region" evidence="6">
    <location>
        <begin position="172"/>
        <end position="199"/>
    </location>
</feature>
<dbReference type="EMBL" id="WTYL01000001">
    <property type="protein sequence ID" value="MXP43485.1"/>
    <property type="molecule type" value="Genomic_DNA"/>
</dbReference>
<dbReference type="AlphaFoldDB" id="A0A845AYY3"/>
<evidence type="ECO:0000256" key="1">
    <source>
        <dbReference type="ARBA" id="ARBA00004651"/>
    </source>
</evidence>
<evidence type="ECO:0000256" key="2">
    <source>
        <dbReference type="ARBA" id="ARBA00022475"/>
    </source>
</evidence>
<dbReference type="Pfam" id="PF02706">
    <property type="entry name" value="Wzz"/>
    <property type="match status" value="1"/>
</dbReference>
<feature type="domain" description="Polysaccharide chain length determinant N-terminal" evidence="8">
    <location>
        <begin position="14"/>
        <end position="91"/>
    </location>
</feature>
<evidence type="ECO:0000256" key="4">
    <source>
        <dbReference type="ARBA" id="ARBA00022989"/>
    </source>
</evidence>